<feature type="transmembrane region" description="Helical" evidence="7">
    <location>
        <begin position="21"/>
        <end position="47"/>
    </location>
</feature>
<evidence type="ECO:0000313" key="8">
    <source>
        <dbReference type="EMBL" id="SLM19185.1"/>
    </source>
</evidence>
<dbReference type="PANTHER" id="PTHR43663:SF2">
    <property type="entry name" value="CHROMATE TRANSPORT PROTEIN-RELATED"/>
    <property type="match status" value="1"/>
</dbReference>
<dbReference type="PANTHER" id="PTHR43663">
    <property type="entry name" value="CHROMATE TRANSPORT PROTEIN-RELATED"/>
    <property type="match status" value="1"/>
</dbReference>
<dbReference type="EMBL" id="FWDO01000005">
    <property type="protein sequence ID" value="SLM19185.1"/>
    <property type="molecule type" value="Genomic_DNA"/>
</dbReference>
<proteinExistence type="inferred from homology"/>
<feature type="transmembrane region" description="Helical" evidence="7">
    <location>
        <begin position="124"/>
        <end position="141"/>
    </location>
</feature>
<evidence type="ECO:0000256" key="6">
    <source>
        <dbReference type="ARBA" id="ARBA00023136"/>
    </source>
</evidence>
<name>A0A3P3XSA8_9SPIR</name>
<comment type="subcellular location">
    <subcellularLocation>
        <location evidence="1">Cell membrane</location>
        <topology evidence="1">Multi-pass membrane protein</topology>
    </subcellularLocation>
</comment>
<dbReference type="InterPro" id="IPR003370">
    <property type="entry name" value="Chromate_transpt"/>
</dbReference>
<evidence type="ECO:0000256" key="3">
    <source>
        <dbReference type="ARBA" id="ARBA00022475"/>
    </source>
</evidence>
<comment type="similarity">
    <text evidence="2">Belongs to the chromate ion transporter (CHR) (TC 2.A.51) family.</text>
</comment>
<dbReference type="AlphaFoldDB" id="A0A3P3XSA8"/>
<keyword evidence="4 7" id="KW-0812">Transmembrane</keyword>
<reference evidence="8" key="1">
    <citation type="submission" date="2017-02" db="EMBL/GenBank/DDBJ databases">
        <authorList>
            <person name="Regsiter A."/>
            <person name="William W."/>
        </authorList>
    </citation>
    <scope>NUCLEOTIDE SEQUENCE</scope>
    <source>
        <strain evidence="8">BdmA 4</strain>
    </source>
</reference>
<organism evidence="8">
    <name type="scientific">uncultured spirochete</name>
    <dbReference type="NCBI Taxonomy" id="156406"/>
    <lineage>
        <taxon>Bacteria</taxon>
        <taxon>Pseudomonadati</taxon>
        <taxon>Spirochaetota</taxon>
        <taxon>Spirochaetia</taxon>
        <taxon>Spirochaetales</taxon>
        <taxon>environmental samples</taxon>
    </lineage>
</organism>
<sequence>MKTPAKAEGIAKTVSPTPWRIFLTLARIVSLTLGGGYAIVPAIGNAFEKQGWIKEEEFYRVFSRAQVFPGPIALTTSFLCSYRIAGARGAVAAVFGVVLPPFFALILVGGFISLYGDTELFKRFLHGAGAVVPGLVGSILWRTARNRKWSVRIVIEVVTLAVLLAVFPSSAFFILIGGIIVLYVGRLVWKS</sequence>
<dbReference type="InterPro" id="IPR052518">
    <property type="entry name" value="CHR_Transporter"/>
</dbReference>
<evidence type="ECO:0000256" key="7">
    <source>
        <dbReference type="SAM" id="Phobius"/>
    </source>
</evidence>
<keyword evidence="6 7" id="KW-0472">Membrane</keyword>
<feature type="transmembrane region" description="Helical" evidence="7">
    <location>
        <begin position="153"/>
        <end position="184"/>
    </location>
</feature>
<feature type="transmembrane region" description="Helical" evidence="7">
    <location>
        <begin position="67"/>
        <end position="85"/>
    </location>
</feature>
<keyword evidence="3" id="KW-1003">Cell membrane</keyword>
<protein>
    <submittedName>
        <fullName evidence="8">Chromate transporter</fullName>
    </submittedName>
</protein>
<evidence type="ECO:0000256" key="2">
    <source>
        <dbReference type="ARBA" id="ARBA00005262"/>
    </source>
</evidence>
<dbReference type="GO" id="GO:0015109">
    <property type="term" value="F:chromate transmembrane transporter activity"/>
    <property type="evidence" value="ECO:0007669"/>
    <property type="project" value="InterPro"/>
</dbReference>
<gene>
    <name evidence="8" type="ORF">SPIRO4BDMA_50700</name>
</gene>
<keyword evidence="5 7" id="KW-1133">Transmembrane helix</keyword>
<dbReference type="GO" id="GO:0005886">
    <property type="term" value="C:plasma membrane"/>
    <property type="evidence" value="ECO:0007669"/>
    <property type="project" value="UniProtKB-SubCell"/>
</dbReference>
<evidence type="ECO:0000256" key="5">
    <source>
        <dbReference type="ARBA" id="ARBA00022989"/>
    </source>
</evidence>
<evidence type="ECO:0000256" key="4">
    <source>
        <dbReference type="ARBA" id="ARBA00022692"/>
    </source>
</evidence>
<accession>A0A3P3XSA8</accession>
<evidence type="ECO:0000256" key="1">
    <source>
        <dbReference type="ARBA" id="ARBA00004651"/>
    </source>
</evidence>
<dbReference type="Pfam" id="PF02417">
    <property type="entry name" value="Chromate_transp"/>
    <property type="match status" value="1"/>
</dbReference>
<feature type="transmembrane region" description="Helical" evidence="7">
    <location>
        <begin position="92"/>
        <end position="112"/>
    </location>
</feature>